<dbReference type="InterPro" id="IPR007527">
    <property type="entry name" value="Znf_SWIM"/>
</dbReference>
<dbReference type="EMBL" id="JANJYI010000007">
    <property type="protein sequence ID" value="KAK2641859.1"/>
    <property type="molecule type" value="Genomic_DNA"/>
</dbReference>
<evidence type="ECO:0000256" key="4">
    <source>
        <dbReference type="PROSITE-ProRule" id="PRU00325"/>
    </source>
</evidence>
<comment type="caution">
    <text evidence="6">The sequence shown here is derived from an EMBL/GenBank/DDBJ whole genome shotgun (WGS) entry which is preliminary data.</text>
</comment>
<dbReference type="PANTHER" id="PTHR31973:SF187">
    <property type="entry name" value="MUTATOR TRANSPOSASE MUDRA PROTEIN"/>
    <property type="match status" value="1"/>
</dbReference>
<keyword evidence="2 4" id="KW-0863">Zinc-finger</keyword>
<keyword evidence="1" id="KW-0479">Metal-binding</keyword>
<keyword evidence="3" id="KW-0862">Zinc</keyword>
<sequence length="128" mass="15041">MAECIKELLQRWFYDRRTNAREISTYLTMFIDRYIKDSTDTAQQCEIHPIHINKFKVDDKWKETIIDLDEHSCSCHEWDLDDLLCSHAMAVVRFKGVSINSLVSDLYTIGFLKHAYEIGVNPVPNPKF</sequence>
<organism evidence="6 7">
    <name type="scientific">Dipteronia dyeriana</name>
    <dbReference type="NCBI Taxonomy" id="168575"/>
    <lineage>
        <taxon>Eukaryota</taxon>
        <taxon>Viridiplantae</taxon>
        <taxon>Streptophyta</taxon>
        <taxon>Embryophyta</taxon>
        <taxon>Tracheophyta</taxon>
        <taxon>Spermatophyta</taxon>
        <taxon>Magnoliopsida</taxon>
        <taxon>eudicotyledons</taxon>
        <taxon>Gunneridae</taxon>
        <taxon>Pentapetalae</taxon>
        <taxon>rosids</taxon>
        <taxon>malvids</taxon>
        <taxon>Sapindales</taxon>
        <taxon>Sapindaceae</taxon>
        <taxon>Hippocastanoideae</taxon>
        <taxon>Acereae</taxon>
        <taxon>Dipteronia</taxon>
    </lineage>
</organism>
<gene>
    <name evidence="6" type="ORF">Ddye_023622</name>
</gene>
<dbReference type="GO" id="GO:0008270">
    <property type="term" value="F:zinc ion binding"/>
    <property type="evidence" value="ECO:0007669"/>
    <property type="project" value="UniProtKB-KW"/>
</dbReference>
<accession>A0AAD9TTB6</accession>
<proteinExistence type="predicted"/>
<dbReference type="InterPro" id="IPR006564">
    <property type="entry name" value="Znf_PMZ"/>
</dbReference>
<keyword evidence="7" id="KW-1185">Reference proteome</keyword>
<evidence type="ECO:0000259" key="5">
    <source>
        <dbReference type="PROSITE" id="PS50966"/>
    </source>
</evidence>
<dbReference type="SMART" id="SM00575">
    <property type="entry name" value="ZnF_PMZ"/>
    <property type="match status" value="1"/>
</dbReference>
<dbReference type="PROSITE" id="PS50966">
    <property type="entry name" value="ZF_SWIM"/>
    <property type="match status" value="1"/>
</dbReference>
<evidence type="ECO:0000256" key="2">
    <source>
        <dbReference type="ARBA" id="ARBA00022771"/>
    </source>
</evidence>
<evidence type="ECO:0000313" key="6">
    <source>
        <dbReference type="EMBL" id="KAK2641859.1"/>
    </source>
</evidence>
<evidence type="ECO:0000256" key="1">
    <source>
        <dbReference type="ARBA" id="ARBA00022723"/>
    </source>
</evidence>
<dbReference type="AlphaFoldDB" id="A0AAD9TTB6"/>
<protein>
    <recommendedName>
        <fullName evidence="5">SWIM-type domain-containing protein</fullName>
    </recommendedName>
</protein>
<feature type="domain" description="SWIM-type" evidence="5">
    <location>
        <begin position="62"/>
        <end position="96"/>
    </location>
</feature>
<name>A0AAD9TTB6_9ROSI</name>
<reference evidence="6" key="1">
    <citation type="journal article" date="2023" name="Plant J.">
        <title>Genome sequences and population genomics provide insights into the demographic history, inbreeding, and mutation load of two 'living fossil' tree species of Dipteronia.</title>
        <authorList>
            <person name="Feng Y."/>
            <person name="Comes H.P."/>
            <person name="Chen J."/>
            <person name="Zhu S."/>
            <person name="Lu R."/>
            <person name="Zhang X."/>
            <person name="Li P."/>
            <person name="Qiu J."/>
            <person name="Olsen K.M."/>
            <person name="Qiu Y."/>
        </authorList>
    </citation>
    <scope>NUCLEOTIDE SEQUENCE</scope>
    <source>
        <strain evidence="6">KIB01</strain>
    </source>
</reference>
<dbReference type="Pfam" id="PF04434">
    <property type="entry name" value="SWIM"/>
    <property type="match status" value="1"/>
</dbReference>
<dbReference type="Proteomes" id="UP001280121">
    <property type="component" value="Unassembled WGS sequence"/>
</dbReference>
<evidence type="ECO:0000313" key="7">
    <source>
        <dbReference type="Proteomes" id="UP001280121"/>
    </source>
</evidence>
<dbReference type="PANTHER" id="PTHR31973">
    <property type="entry name" value="POLYPROTEIN, PUTATIVE-RELATED"/>
    <property type="match status" value="1"/>
</dbReference>
<evidence type="ECO:0000256" key="3">
    <source>
        <dbReference type="ARBA" id="ARBA00022833"/>
    </source>
</evidence>